<feature type="region of interest" description="Disordered" evidence="1">
    <location>
        <begin position="50"/>
        <end position="108"/>
    </location>
</feature>
<organism evidence="2 3">
    <name type="scientific">Pseudocercospora fuligena</name>
    <dbReference type="NCBI Taxonomy" id="685502"/>
    <lineage>
        <taxon>Eukaryota</taxon>
        <taxon>Fungi</taxon>
        <taxon>Dikarya</taxon>
        <taxon>Ascomycota</taxon>
        <taxon>Pezizomycotina</taxon>
        <taxon>Dothideomycetes</taxon>
        <taxon>Dothideomycetidae</taxon>
        <taxon>Mycosphaerellales</taxon>
        <taxon>Mycosphaerellaceae</taxon>
        <taxon>Pseudocercospora</taxon>
    </lineage>
</organism>
<gene>
    <name evidence="2" type="ORF">HII31_05917</name>
</gene>
<dbReference type="AlphaFoldDB" id="A0A8H6RHS4"/>
<dbReference type="EMBL" id="JABCIY010000110">
    <property type="protein sequence ID" value="KAF7192736.1"/>
    <property type="molecule type" value="Genomic_DNA"/>
</dbReference>
<name>A0A8H6RHS4_9PEZI</name>
<dbReference type="OrthoDB" id="3886346at2759"/>
<evidence type="ECO:0000313" key="2">
    <source>
        <dbReference type="EMBL" id="KAF7192736.1"/>
    </source>
</evidence>
<dbReference type="Proteomes" id="UP000660729">
    <property type="component" value="Unassembled WGS sequence"/>
</dbReference>
<keyword evidence="3" id="KW-1185">Reference proteome</keyword>
<evidence type="ECO:0000256" key="1">
    <source>
        <dbReference type="SAM" id="MobiDB-lite"/>
    </source>
</evidence>
<sequence>MNMANEALKSIESLLEYVPCWIADLEAILKSAADTQEEILFTCQPAQEAVPIPKRDSKTSSLKSKRSSKAGHQDDQLRPQLPHLTKSDALRLSQRKRKTASVCSGSGPPRFRNKASAVVFYDGNTQKSFEKLVRAVGTSEAFDKVDGQLEKAQLLCERAAHQVLRDGDCTLEITNAKEHFSEALTLAQAEVPALREKAQKAAARQRRNDERRRLAEEAEKREFAADVWDDQVQNIAVNVAFPSQGKLQVDELEVDDGSDDDDGEFDIGDLRFGTFAQMRSTRLAVH</sequence>
<comment type="caution">
    <text evidence="2">The sequence shown here is derived from an EMBL/GenBank/DDBJ whole genome shotgun (WGS) entry which is preliminary data.</text>
</comment>
<proteinExistence type="predicted"/>
<reference evidence="2" key="1">
    <citation type="submission" date="2020-04" db="EMBL/GenBank/DDBJ databases">
        <title>Draft genome resource of the tomato pathogen Pseudocercospora fuligena.</title>
        <authorList>
            <person name="Zaccaron A."/>
        </authorList>
    </citation>
    <scope>NUCLEOTIDE SEQUENCE</scope>
    <source>
        <strain evidence="2">PF001</strain>
    </source>
</reference>
<feature type="non-terminal residue" evidence="2">
    <location>
        <position position="286"/>
    </location>
</feature>
<accession>A0A8H6RHS4</accession>
<protein>
    <submittedName>
        <fullName evidence="2">Uncharacterized protein</fullName>
    </submittedName>
</protein>
<evidence type="ECO:0000313" key="3">
    <source>
        <dbReference type="Proteomes" id="UP000660729"/>
    </source>
</evidence>